<dbReference type="Proteomes" id="UP000805193">
    <property type="component" value="Unassembled WGS sequence"/>
</dbReference>
<sequence length="413" mass="44674">MDKGNHTLDPSAQPPDLPTLAAVQLRKMGLRAPKLKLTKANDAGQASCGSPAGGAIFGVAIEEQSMVLSQDSGLLVPSQTTTPPTLKGQQSVPVSGEGAQTASPSQDRSATAKPVRSPRSPSRERGPRSKERTSASKERHGSCATPAPKGQEQEVSGASLPGSSAASSAGAKRERTTSQGRRRERIFANFKRSAVAECLGIAIASLPPAERHPEPSASASSLPVTEVSSEDDLTAIERKIAMMQRKAPAKYSEPNEPDDPEKQLGLTEGEELDGYRLLGVSCIQALGVPPLKSLQTRTPRWKLEKADWATFKKESELHSDTLASLDVEEACEVLTNVIVQAAQRSIPKTSGRLPSKPKPWWNEECSLARKRQNCAWTIVRGYPNVENVINFKKLRAKARKVRRQSKKTTWMSY</sequence>
<evidence type="ECO:0000313" key="1">
    <source>
        <dbReference type="EMBL" id="KAG0431609.1"/>
    </source>
</evidence>
<proteinExistence type="predicted"/>
<organism evidence="1 2">
    <name type="scientific">Ixodes persulcatus</name>
    <name type="common">Taiga tick</name>
    <dbReference type="NCBI Taxonomy" id="34615"/>
    <lineage>
        <taxon>Eukaryota</taxon>
        <taxon>Metazoa</taxon>
        <taxon>Ecdysozoa</taxon>
        <taxon>Arthropoda</taxon>
        <taxon>Chelicerata</taxon>
        <taxon>Arachnida</taxon>
        <taxon>Acari</taxon>
        <taxon>Parasitiformes</taxon>
        <taxon>Ixodida</taxon>
        <taxon>Ixodoidea</taxon>
        <taxon>Ixodidae</taxon>
        <taxon>Ixodinae</taxon>
        <taxon>Ixodes</taxon>
    </lineage>
</organism>
<keyword evidence="2" id="KW-1185">Reference proteome</keyword>
<accession>A0AC60QCB7</accession>
<dbReference type="EMBL" id="JABSTQ010009211">
    <property type="protein sequence ID" value="KAG0431609.1"/>
    <property type="molecule type" value="Genomic_DNA"/>
</dbReference>
<name>A0AC60QCB7_IXOPE</name>
<comment type="caution">
    <text evidence="1">The sequence shown here is derived from an EMBL/GenBank/DDBJ whole genome shotgun (WGS) entry which is preliminary data.</text>
</comment>
<protein>
    <submittedName>
        <fullName evidence="1">Uncharacterized protein</fullName>
    </submittedName>
</protein>
<gene>
    <name evidence="1" type="ORF">HPB47_021621</name>
</gene>
<reference evidence="1 2" key="1">
    <citation type="journal article" date="2020" name="Cell">
        <title>Large-Scale Comparative Analyses of Tick Genomes Elucidate Their Genetic Diversity and Vector Capacities.</title>
        <authorList>
            <consortium name="Tick Genome and Microbiome Consortium (TIGMIC)"/>
            <person name="Jia N."/>
            <person name="Wang J."/>
            <person name="Shi W."/>
            <person name="Du L."/>
            <person name="Sun Y."/>
            <person name="Zhan W."/>
            <person name="Jiang J.F."/>
            <person name="Wang Q."/>
            <person name="Zhang B."/>
            <person name="Ji P."/>
            <person name="Bell-Sakyi L."/>
            <person name="Cui X.M."/>
            <person name="Yuan T.T."/>
            <person name="Jiang B.G."/>
            <person name="Yang W.F."/>
            <person name="Lam T.T."/>
            <person name="Chang Q.C."/>
            <person name="Ding S.J."/>
            <person name="Wang X.J."/>
            <person name="Zhu J.G."/>
            <person name="Ruan X.D."/>
            <person name="Zhao L."/>
            <person name="Wei J.T."/>
            <person name="Ye R.Z."/>
            <person name="Que T.C."/>
            <person name="Du C.H."/>
            <person name="Zhou Y.H."/>
            <person name="Cheng J.X."/>
            <person name="Dai P.F."/>
            <person name="Guo W.B."/>
            <person name="Han X.H."/>
            <person name="Huang E.J."/>
            <person name="Li L.F."/>
            <person name="Wei W."/>
            <person name="Gao Y.C."/>
            <person name="Liu J.Z."/>
            <person name="Shao H.Z."/>
            <person name="Wang X."/>
            <person name="Wang C.C."/>
            <person name="Yang T.C."/>
            <person name="Huo Q.B."/>
            <person name="Li W."/>
            <person name="Chen H.Y."/>
            <person name="Chen S.E."/>
            <person name="Zhou L.G."/>
            <person name="Ni X.B."/>
            <person name="Tian J.H."/>
            <person name="Sheng Y."/>
            <person name="Liu T."/>
            <person name="Pan Y.S."/>
            <person name="Xia L.Y."/>
            <person name="Li J."/>
            <person name="Zhao F."/>
            <person name="Cao W.C."/>
        </authorList>
    </citation>
    <scope>NUCLEOTIDE SEQUENCE [LARGE SCALE GENOMIC DNA]</scope>
    <source>
        <strain evidence="1">Iper-2018</strain>
    </source>
</reference>
<evidence type="ECO:0000313" key="2">
    <source>
        <dbReference type="Proteomes" id="UP000805193"/>
    </source>
</evidence>
<feature type="non-terminal residue" evidence="1">
    <location>
        <position position="413"/>
    </location>
</feature>